<accession>A0A9D4G482</accession>
<proteinExistence type="predicted"/>
<name>A0A9D4G482_DREPO</name>
<comment type="caution">
    <text evidence="1">The sequence shown here is derived from an EMBL/GenBank/DDBJ whole genome shotgun (WGS) entry which is preliminary data.</text>
</comment>
<reference evidence="1" key="2">
    <citation type="submission" date="2020-11" db="EMBL/GenBank/DDBJ databases">
        <authorList>
            <person name="McCartney M.A."/>
            <person name="Auch B."/>
            <person name="Kono T."/>
            <person name="Mallez S."/>
            <person name="Becker A."/>
            <person name="Gohl D.M."/>
            <person name="Silverstein K.A.T."/>
            <person name="Koren S."/>
            <person name="Bechman K.B."/>
            <person name="Herman A."/>
            <person name="Abrahante J.E."/>
            <person name="Garbe J."/>
        </authorList>
    </citation>
    <scope>NUCLEOTIDE SEQUENCE</scope>
    <source>
        <strain evidence="1">Duluth1</strain>
        <tissue evidence="1">Whole animal</tissue>
    </source>
</reference>
<dbReference type="Proteomes" id="UP000828390">
    <property type="component" value="Unassembled WGS sequence"/>
</dbReference>
<gene>
    <name evidence="1" type="ORF">DPMN_137158</name>
</gene>
<organism evidence="1 2">
    <name type="scientific">Dreissena polymorpha</name>
    <name type="common">Zebra mussel</name>
    <name type="synonym">Mytilus polymorpha</name>
    <dbReference type="NCBI Taxonomy" id="45954"/>
    <lineage>
        <taxon>Eukaryota</taxon>
        <taxon>Metazoa</taxon>
        <taxon>Spiralia</taxon>
        <taxon>Lophotrochozoa</taxon>
        <taxon>Mollusca</taxon>
        <taxon>Bivalvia</taxon>
        <taxon>Autobranchia</taxon>
        <taxon>Heteroconchia</taxon>
        <taxon>Euheterodonta</taxon>
        <taxon>Imparidentia</taxon>
        <taxon>Neoheterodontei</taxon>
        <taxon>Myida</taxon>
        <taxon>Dreissenoidea</taxon>
        <taxon>Dreissenidae</taxon>
        <taxon>Dreissena</taxon>
    </lineage>
</organism>
<sequence length="61" mass="7108">MTAIMMEDVKESNRFVSECYGNPDTEKMYIRQNIKAYKSEKTNPQATEAFYENGKRAHIQA</sequence>
<keyword evidence="2" id="KW-1185">Reference proteome</keyword>
<dbReference type="AlphaFoldDB" id="A0A9D4G482"/>
<reference evidence="1" key="1">
    <citation type="journal article" date="2019" name="bioRxiv">
        <title>The Genome of the Zebra Mussel, Dreissena polymorpha: A Resource for Invasive Species Research.</title>
        <authorList>
            <person name="McCartney M.A."/>
            <person name="Auch B."/>
            <person name="Kono T."/>
            <person name="Mallez S."/>
            <person name="Zhang Y."/>
            <person name="Obille A."/>
            <person name="Becker A."/>
            <person name="Abrahante J.E."/>
            <person name="Garbe J."/>
            <person name="Badalamenti J.P."/>
            <person name="Herman A."/>
            <person name="Mangelson H."/>
            <person name="Liachko I."/>
            <person name="Sullivan S."/>
            <person name="Sone E.D."/>
            <person name="Koren S."/>
            <person name="Silverstein K.A.T."/>
            <person name="Beckman K.B."/>
            <person name="Gohl D.M."/>
        </authorList>
    </citation>
    <scope>NUCLEOTIDE SEQUENCE</scope>
    <source>
        <strain evidence="1">Duluth1</strain>
        <tissue evidence="1">Whole animal</tissue>
    </source>
</reference>
<dbReference type="EMBL" id="JAIWYP010000006">
    <property type="protein sequence ID" value="KAH3808799.1"/>
    <property type="molecule type" value="Genomic_DNA"/>
</dbReference>
<evidence type="ECO:0000313" key="1">
    <source>
        <dbReference type="EMBL" id="KAH3808799.1"/>
    </source>
</evidence>
<evidence type="ECO:0000313" key="2">
    <source>
        <dbReference type="Proteomes" id="UP000828390"/>
    </source>
</evidence>
<protein>
    <submittedName>
        <fullName evidence="1">Uncharacterized protein</fullName>
    </submittedName>
</protein>